<dbReference type="EMBL" id="QZCW01000004">
    <property type="protein sequence ID" value="MCW5323200.1"/>
    <property type="molecule type" value="Genomic_DNA"/>
</dbReference>
<dbReference type="PANTHER" id="PTHR38031:SF1">
    <property type="entry name" value="SULFUR CARRIER PROTEIN CYSO"/>
    <property type="match status" value="1"/>
</dbReference>
<sequence length="92" mass="9643">MYAIQIKIPGPLRSKVAGQVQVQAYGATVGEVLCSLQNTHSELAHALLTQEGQLRSFVVLYLGSRNINSLAGLQTPLSAGSVLKLVQAIVGG</sequence>
<dbReference type="Pfam" id="PF02597">
    <property type="entry name" value="ThiS"/>
    <property type="match status" value="1"/>
</dbReference>
<gene>
    <name evidence="1" type="ORF">D5039_19265</name>
</gene>
<accession>A0ABT3KY10</accession>
<dbReference type="InterPro" id="IPR016155">
    <property type="entry name" value="Mopterin_synth/thiamin_S_b"/>
</dbReference>
<dbReference type="InterPro" id="IPR003749">
    <property type="entry name" value="ThiS/MoaD-like"/>
</dbReference>
<dbReference type="InterPro" id="IPR052045">
    <property type="entry name" value="Sulfur_Carrier/Prot_Modifier"/>
</dbReference>
<evidence type="ECO:0000313" key="1">
    <source>
        <dbReference type="EMBL" id="MCW5323200.1"/>
    </source>
</evidence>
<dbReference type="PANTHER" id="PTHR38031">
    <property type="entry name" value="SULFUR CARRIER PROTEIN SLR0821-RELATED"/>
    <property type="match status" value="1"/>
</dbReference>
<dbReference type="InterPro" id="IPR012675">
    <property type="entry name" value="Beta-grasp_dom_sf"/>
</dbReference>
<comment type="caution">
    <text evidence="1">The sequence shown here is derived from an EMBL/GenBank/DDBJ whole genome shotgun (WGS) entry which is preliminary data.</text>
</comment>
<dbReference type="RefSeq" id="WP_265257854.1">
    <property type="nucleotide sequence ID" value="NZ_QZCV01000002.1"/>
</dbReference>
<dbReference type="SUPFAM" id="SSF54285">
    <property type="entry name" value="MoaD/ThiS"/>
    <property type="match status" value="1"/>
</dbReference>
<dbReference type="Gene3D" id="3.10.20.30">
    <property type="match status" value="1"/>
</dbReference>
<organism evidence="1 2">
    <name type="scientific">Verminephrobacter aporrectodeae subsp. tuberculatae</name>
    <dbReference type="NCBI Taxonomy" id="1110392"/>
    <lineage>
        <taxon>Bacteria</taxon>
        <taxon>Pseudomonadati</taxon>
        <taxon>Pseudomonadota</taxon>
        <taxon>Betaproteobacteria</taxon>
        <taxon>Burkholderiales</taxon>
        <taxon>Comamonadaceae</taxon>
        <taxon>Verminephrobacter</taxon>
    </lineage>
</organism>
<keyword evidence="2" id="KW-1185">Reference proteome</keyword>
<evidence type="ECO:0000313" key="2">
    <source>
        <dbReference type="Proteomes" id="UP001208935"/>
    </source>
</evidence>
<name>A0ABT3KY10_9BURK</name>
<protein>
    <submittedName>
        <fullName evidence="1">Molybdopterin synthase sulfur carrier subunit</fullName>
    </submittedName>
</protein>
<reference evidence="2" key="1">
    <citation type="submission" date="2023-07" db="EMBL/GenBank/DDBJ databases">
        <title>Verminephrobacter genomes.</title>
        <authorList>
            <person name="Lund M.B."/>
        </authorList>
    </citation>
    <scope>NUCLEOTIDE SEQUENCE [LARGE SCALE GENOMIC DNA]</scope>
    <source>
        <strain evidence="2">AtM5-05</strain>
    </source>
</reference>
<dbReference type="Proteomes" id="UP001208935">
    <property type="component" value="Unassembled WGS sequence"/>
</dbReference>
<proteinExistence type="predicted"/>